<dbReference type="RefSeq" id="WP_014406358.1">
    <property type="nucleotide sequence ID" value="NC_017034.1"/>
</dbReference>
<proteinExistence type="predicted"/>
<keyword evidence="3" id="KW-1185">Reference proteome</keyword>
<evidence type="ECO:0000313" key="3">
    <source>
        <dbReference type="Proteomes" id="UP000005233"/>
    </source>
</evidence>
<reference evidence="2 3" key="1">
    <citation type="journal article" date="2012" name="J. Bacteriol.">
        <title>Complete genome sequence of a thermophilic methanogen, Methanocella conradii HZ254, isolated from Chinese rice field soil.</title>
        <authorList>
            <person name="Lu Z."/>
            <person name="Lu Y."/>
        </authorList>
    </citation>
    <scope>NUCLEOTIDE SEQUENCE [LARGE SCALE GENOMIC DNA]</scope>
    <source>
        <strain evidence="3">DSM 24694 / JCM 17849 / CGMCC 1.5162 / HZ254</strain>
    </source>
</reference>
<dbReference type="EMBL" id="CP003243">
    <property type="protein sequence ID" value="AFD00527.1"/>
    <property type="molecule type" value="Genomic_DNA"/>
</dbReference>
<evidence type="ECO:0000259" key="1">
    <source>
        <dbReference type="Pfam" id="PF26500"/>
    </source>
</evidence>
<dbReference type="GeneID" id="11971929"/>
<dbReference type="eggNOG" id="arCOG11119">
    <property type="taxonomic scope" value="Archaea"/>
</dbReference>
<dbReference type="InterPro" id="IPR058479">
    <property type="entry name" value="DUF8166"/>
</dbReference>
<dbReference type="AlphaFoldDB" id="H8I9S6"/>
<gene>
    <name evidence="2" type="ordered locus">Mtc_1783</name>
</gene>
<feature type="domain" description="DUF8166" evidence="1">
    <location>
        <begin position="2"/>
        <end position="169"/>
    </location>
</feature>
<sequence>MKVGTVIQVRSFSEYLVKAPLEECDGYVAASSVPVGTYVSIKSAQGSIVGIVTGVQHDIKEEYLPFLSEEKREAFIPYVNDYRSSYLIIKGIGNVQDGKAFQSLSFAPVVNDVAEVMSRDSVRAFHMPNGKPSFSYYRKLSSGLDPAIMSAIIDRLAEAIPESRPMLAALKKYTERQA</sequence>
<protein>
    <recommendedName>
        <fullName evidence="1">DUF8166 domain-containing protein</fullName>
    </recommendedName>
</protein>
<accession>H8I9S6</accession>
<dbReference type="KEGG" id="mez:Mtc_1783"/>
<dbReference type="Pfam" id="PF26500">
    <property type="entry name" value="DUF8166"/>
    <property type="match status" value="1"/>
</dbReference>
<evidence type="ECO:0000313" key="2">
    <source>
        <dbReference type="EMBL" id="AFD00527.1"/>
    </source>
</evidence>
<dbReference type="OrthoDB" id="146725at2157"/>
<dbReference type="HOGENOM" id="CLU_1507375_0_0_2"/>
<name>H8I9S6_METCZ</name>
<dbReference type="Proteomes" id="UP000005233">
    <property type="component" value="Chromosome"/>
</dbReference>
<organism evidence="2 3">
    <name type="scientific">Methanocella conradii (strain DSM 24694 / JCM 17849 / CGMCC 1.5162 / HZ254)</name>
    <dbReference type="NCBI Taxonomy" id="1041930"/>
    <lineage>
        <taxon>Archaea</taxon>
        <taxon>Methanobacteriati</taxon>
        <taxon>Methanobacteriota</taxon>
        <taxon>Stenosarchaea group</taxon>
        <taxon>Methanomicrobia</taxon>
        <taxon>Methanocellales</taxon>
        <taxon>Methanocellaceae</taxon>
        <taxon>Methanocella</taxon>
    </lineage>
</organism>
<dbReference type="STRING" id="1041930.Mtc_1783"/>